<evidence type="ECO:0000313" key="2">
    <source>
        <dbReference type="EMBL" id="KAK7277791.1"/>
    </source>
</evidence>
<dbReference type="Proteomes" id="UP001359559">
    <property type="component" value="Unassembled WGS sequence"/>
</dbReference>
<sequence length="137" mass="15171">MVGQTRSEPGRPAVHESRLHLPFVSAFNLQVLHTMHIVMLLSANFPLPSATATHILSLMFYTILHNINRTHGVNDAIRPNAGFLEIPCYHIEDLIMPFKPIVIFVLDSENSISGTPLNGRGMEKSGVRIPPSKPLDP</sequence>
<protein>
    <submittedName>
        <fullName evidence="2">Uncharacterized protein</fullName>
    </submittedName>
</protein>
<name>A0AAN9FMB5_CLITE</name>
<evidence type="ECO:0000256" key="1">
    <source>
        <dbReference type="SAM" id="MobiDB-lite"/>
    </source>
</evidence>
<reference evidence="2 3" key="1">
    <citation type="submission" date="2024-01" db="EMBL/GenBank/DDBJ databases">
        <title>The genomes of 5 underutilized Papilionoideae crops provide insights into root nodulation and disease resistance.</title>
        <authorList>
            <person name="Yuan L."/>
        </authorList>
    </citation>
    <scope>NUCLEOTIDE SEQUENCE [LARGE SCALE GENOMIC DNA]</scope>
    <source>
        <strain evidence="2">LY-2023</strain>
        <tissue evidence="2">Leaf</tissue>
    </source>
</reference>
<accession>A0AAN9FMB5</accession>
<keyword evidence="3" id="KW-1185">Reference proteome</keyword>
<dbReference type="EMBL" id="JAYKXN010000006">
    <property type="protein sequence ID" value="KAK7277791.1"/>
    <property type="molecule type" value="Genomic_DNA"/>
</dbReference>
<feature type="region of interest" description="Disordered" evidence="1">
    <location>
        <begin position="115"/>
        <end position="137"/>
    </location>
</feature>
<gene>
    <name evidence="2" type="ORF">RJT34_22808</name>
</gene>
<dbReference type="AlphaFoldDB" id="A0AAN9FMB5"/>
<evidence type="ECO:0000313" key="3">
    <source>
        <dbReference type="Proteomes" id="UP001359559"/>
    </source>
</evidence>
<comment type="caution">
    <text evidence="2">The sequence shown here is derived from an EMBL/GenBank/DDBJ whole genome shotgun (WGS) entry which is preliminary data.</text>
</comment>
<proteinExistence type="predicted"/>
<organism evidence="2 3">
    <name type="scientific">Clitoria ternatea</name>
    <name type="common">Butterfly pea</name>
    <dbReference type="NCBI Taxonomy" id="43366"/>
    <lineage>
        <taxon>Eukaryota</taxon>
        <taxon>Viridiplantae</taxon>
        <taxon>Streptophyta</taxon>
        <taxon>Embryophyta</taxon>
        <taxon>Tracheophyta</taxon>
        <taxon>Spermatophyta</taxon>
        <taxon>Magnoliopsida</taxon>
        <taxon>eudicotyledons</taxon>
        <taxon>Gunneridae</taxon>
        <taxon>Pentapetalae</taxon>
        <taxon>rosids</taxon>
        <taxon>fabids</taxon>
        <taxon>Fabales</taxon>
        <taxon>Fabaceae</taxon>
        <taxon>Papilionoideae</taxon>
        <taxon>50 kb inversion clade</taxon>
        <taxon>NPAAA clade</taxon>
        <taxon>indigoferoid/millettioid clade</taxon>
        <taxon>Phaseoleae</taxon>
        <taxon>Clitoria</taxon>
    </lineage>
</organism>